<dbReference type="EMBL" id="CALTRL010006112">
    <property type="protein sequence ID" value="CAH7689664.1"/>
    <property type="molecule type" value="Genomic_DNA"/>
</dbReference>
<dbReference type="AlphaFoldDB" id="A0AAV0BQM3"/>
<reference evidence="2" key="1">
    <citation type="submission" date="2022-06" db="EMBL/GenBank/DDBJ databases">
        <authorList>
            <consortium name="SYNGENTA / RWTH Aachen University"/>
        </authorList>
    </citation>
    <scope>NUCLEOTIDE SEQUENCE</scope>
</reference>
<keyword evidence="1" id="KW-0472">Membrane</keyword>
<accession>A0AAV0BQM3</accession>
<evidence type="ECO:0000313" key="2">
    <source>
        <dbReference type="EMBL" id="CAH7689664.1"/>
    </source>
</evidence>
<protein>
    <submittedName>
        <fullName evidence="2">Expressed protein</fullName>
    </submittedName>
</protein>
<evidence type="ECO:0000313" key="3">
    <source>
        <dbReference type="Proteomes" id="UP001153365"/>
    </source>
</evidence>
<evidence type="ECO:0000256" key="1">
    <source>
        <dbReference type="SAM" id="Phobius"/>
    </source>
</evidence>
<keyword evidence="1" id="KW-0812">Transmembrane</keyword>
<proteinExistence type="predicted"/>
<keyword evidence="1" id="KW-1133">Transmembrane helix</keyword>
<sequence length="176" mass="20028">MMKFVLETVEIKRGFIYFSGHIIIFVTLFGKILQCGFKHISQRRYKLCESLRSKKGPRRQGGGIRCLFFNFIRRCIALSLLHTPFTTQKSGGGIAGEQGRGKMCESCTCREAEHVRANPKMSLSLRSKKNWNKLQSFLFRGLLSSLVLLLSRRGPRLRVGLGFHLLSQNPIGFIYG</sequence>
<keyword evidence="3" id="KW-1185">Reference proteome</keyword>
<dbReference type="Proteomes" id="UP001153365">
    <property type="component" value="Unassembled WGS sequence"/>
</dbReference>
<name>A0AAV0BQM3_PHAPC</name>
<organism evidence="2 3">
    <name type="scientific">Phakopsora pachyrhizi</name>
    <name type="common">Asian soybean rust disease fungus</name>
    <dbReference type="NCBI Taxonomy" id="170000"/>
    <lineage>
        <taxon>Eukaryota</taxon>
        <taxon>Fungi</taxon>
        <taxon>Dikarya</taxon>
        <taxon>Basidiomycota</taxon>
        <taxon>Pucciniomycotina</taxon>
        <taxon>Pucciniomycetes</taxon>
        <taxon>Pucciniales</taxon>
        <taxon>Phakopsoraceae</taxon>
        <taxon>Phakopsora</taxon>
    </lineage>
</organism>
<comment type="caution">
    <text evidence="2">The sequence shown here is derived from an EMBL/GenBank/DDBJ whole genome shotgun (WGS) entry which is preliminary data.</text>
</comment>
<gene>
    <name evidence="2" type="ORF">PPACK8108_LOCUS24793</name>
</gene>
<feature type="transmembrane region" description="Helical" evidence="1">
    <location>
        <begin position="15"/>
        <end position="37"/>
    </location>
</feature>